<sequence length="377" mass="40216">MSERMNPVQELKQDYPWVEHPLVVGAPMRLISLAEMAVDVSKAHGIGFIGTGTDISTLPQNLSHAQELLEQCNPPLSTSSSTLPIGIGFINWGCPLEPSLSLIAQYRPCAVWFFAPSSPSSLEAWVHGTRTASPATKIWIQVGSVREAVDATTRTQPDVLVVQGTADSGGHGLVRGASLITLAPEVCAALDAIPSRRPVVLAAGGLTTARSAAASFLLGASGVVLGTRLLATPQACIHPGYKASLLSATDGGQTTVRTKLYDFLRGTTGWPDTHNARAITNQSFVDATKGMSDVRNKELYEQVLARVEAEQQQQDQGQKEDEAWGEKGRLTMYAGTGIGLITEIKDAGDVVREIRDGVREILQGAALLVDTAEKRKL</sequence>
<evidence type="ECO:0000313" key="4">
    <source>
        <dbReference type="EMBL" id="USP75338.1"/>
    </source>
</evidence>
<organism evidence="4 5">
    <name type="scientific">Curvularia clavata</name>
    <dbReference type="NCBI Taxonomy" id="95742"/>
    <lineage>
        <taxon>Eukaryota</taxon>
        <taxon>Fungi</taxon>
        <taxon>Dikarya</taxon>
        <taxon>Ascomycota</taxon>
        <taxon>Pezizomycotina</taxon>
        <taxon>Dothideomycetes</taxon>
        <taxon>Pleosporomycetidae</taxon>
        <taxon>Pleosporales</taxon>
        <taxon>Pleosporineae</taxon>
        <taxon>Pleosporaceae</taxon>
        <taxon>Curvularia</taxon>
    </lineage>
</organism>
<dbReference type="OrthoDB" id="2349068at2759"/>
<keyword evidence="1" id="KW-0285">Flavoprotein</keyword>
<name>A0A9Q9DPM2_CURCL</name>
<dbReference type="EMBL" id="CP089275">
    <property type="protein sequence ID" value="USP75338.1"/>
    <property type="molecule type" value="Genomic_DNA"/>
</dbReference>
<keyword evidence="3" id="KW-0560">Oxidoreductase</keyword>
<dbReference type="CDD" id="cd04730">
    <property type="entry name" value="NPD_like"/>
    <property type="match status" value="1"/>
</dbReference>
<keyword evidence="2" id="KW-0288">FMN</keyword>
<dbReference type="Proteomes" id="UP001056012">
    <property type="component" value="Chromosome 2"/>
</dbReference>
<evidence type="ECO:0000256" key="1">
    <source>
        <dbReference type="ARBA" id="ARBA00022630"/>
    </source>
</evidence>
<accession>A0A9Q9DPM2</accession>
<gene>
    <name evidence="4" type="ORF">yc1106_02612</name>
</gene>
<dbReference type="Gene3D" id="3.20.20.70">
    <property type="entry name" value="Aldolase class I"/>
    <property type="match status" value="1"/>
</dbReference>
<dbReference type="GO" id="GO:0018580">
    <property type="term" value="F:nitronate monooxygenase activity"/>
    <property type="evidence" value="ECO:0007669"/>
    <property type="project" value="InterPro"/>
</dbReference>
<proteinExistence type="predicted"/>
<dbReference type="SUPFAM" id="SSF51412">
    <property type="entry name" value="Inosine monophosphate dehydrogenase (IMPDH)"/>
    <property type="match status" value="1"/>
</dbReference>
<dbReference type="PANTHER" id="PTHR32332">
    <property type="entry name" value="2-NITROPROPANE DIOXYGENASE"/>
    <property type="match status" value="1"/>
</dbReference>
<reference evidence="4" key="1">
    <citation type="submission" date="2021-12" db="EMBL/GenBank/DDBJ databases">
        <title>Curvularia clavata genome.</title>
        <authorList>
            <person name="Cao Y."/>
        </authorList>
    </citation>
    <scope>NUCLEOTIDE SEQUENCE</scope>
    <source>
        <strain evidence="4">Yc1106</strain>
    </source>
</reference>
<evidence type="ECO:0000313" key="5">
    <source>
        <dbReference type="Proteomes" id="UP001056012"/>
    </source>
</evidence>
<dbReference type="PANTHER" id="PTHR32332:SF34">
    <property type="entry name" value="2-NITROPROPANE DIOXYGENASE FAMILY, PUTATIVE-RELATED"/>
    <property type="match status" value="1"/>
</dbReference>
<evidence type="ECO:0000256" key="3">
    <source>
        <dbReference type="ARBA" id="ARBA00023002"/>
    </source>
</evidence>
<protein>
    <submittedName>
        <fullName evidence="4">Inosine monophosphate dehydrogenase</fullName>
    </submittedName>
</protein>
<keyword evidence="5" id="KW-1185">Reference proteome</keyword>
<dbReference type="Pfam" id="PF03060">
    <property type="entry name" value="NMO"/>
    <property type="match status" value="1"/>
</dbReference>
<dbReference type="InterPro" id="IPR013785">
    <property type="entry name" value="Aldolase_TIM"/>
</dbReference>
<dbReference type="AlphaFoldDB" id="A0A9Q9DPM2"/>
<dbReference type="InterPro" id="IPR004136">
    <property type="entry name" value="NMO"/>
</dbReference>
<evidence type="ECO:0000256" key="2">
    <source>
        <dbReference type="ARBA" id="ARBA00022643"/>
    </source>
</evidence>
<dbReference type="VEuPathDB" id="FungiDB:yc1106_02612"/>